<evidence type="ECO:0000256" key="9">
    <source>
        <dbReference type="PROSITE-ProRule" id="PRU01240"/>
    </source>
</evidence>
<name>A0A2N5M6K0_9BACI</name>
<dbReference type="GO" id="GO:0005576">
    <property type="term" value="C:extracellular region"/>
    <property type="evidence" value="ECO:0007669"/>
    <property type="project" value="UniProtKB-SubCell"/>
</dbReference>
<protein>
    <submittedName>
        <fullName evidence="12">Peptidase S8</fullName>
    </submittedName>
</protein>
<dbReference type="InterPro" id="IPR034084">
    <property type="entry name" value="Thermitase-like_dom"/>
</dbReference>
<dbReference type="CDD" id="cd07484">
    <property type="entry name" value="Peptidases_S8_Thermitase_like"/>
    <property type="match status" value="1"/>
</dbReference>
<dbReference type="RefSeq" id="WP_101641856.1">
    <property type="nucleotide sequence ID" value="NZ_PGUY01000031.1"/>
</dbReference>
<dbReference type="InterPro" id="IPR023828">
    <property type="entry name" value="Peptidase_S8_Ser-AS"/>
</dbReference>
<dbReference type="GO" id="GO:0006508">
    <property type="term" value="P:proteolysis"/>
    <property type="evidence" value="ECO:0007669"/>
    <property type="project" value="UniProtKB-KW"/>
</dbReference>
<evidence type="ECO:0000313" key="12">
    <source>
        <dbReference type="EMBL" id="PLT29965.1"/>
    </source>
</evidence>
<comment type="subcellular location">
    <subcellularLocation>
        <location evidence="2">Secreted</location>
    </subcellularLocation>
</comment>
<keyword evidence="4" id="KW-0964">Secreted</keyword>
<keyword evidence="6 9" id="KW-0378">Hydrolase</keyword>
<dbReference type="PROSITE" id="PS51892">
    <property type="entry name" value="SUBTILASE"/>
    <property type="match status" value="1"/>
</dbReference>
<feature type="domain" description="Peptidase S8/S53" evidence="11">
    <location>
        <begin position="196"/>
        <end position="439"/>
    </location>
</feature>
<proteinExistence type="inferred from homology"/>
<dbReference type="InterPro" id="IPR050131">
    <property type="entry name" value="Peptidase_S8_subtilisin-like"/>
</dbReference>
<sequence>MGRIKTFAIAAAILFVFAGTAYWMQPYFNRGQENAETGRFDTANPRILGVKDKTDMIYINSLEDGIALKNELRGNPEVTIVKHNVQDESHYHEHEAAVKFKRNPGQQELEEMLRRIDGMAIKRFNHTIVFRSRSKSTSDLLQYFNHLPQVKFAEPNYIYMQNEANVPNDSLYRRQYQWNLPVIQTEEGWDITRGSKNVIIAVVDTGVDLDHPDLERRITRGYNVLAKNSNPDDDNGHGSHVAGIIASETNNLRGIAGLTWYNKIMPVKVMNEKGYGNAFDVARGVIWATDHGADVINLSLGNYQPSAVMQEAIQYAYDRDVVITTAAGNDNTDQPSFPAAYPEVICVAAVDHNGNRAEFSNYGEYVDVAAPGVEIPSTYFHKQYAALSGTSMAAPHVAALAGLIRSANPDLKNTKVMNIISRGTYDLGAKGYDPYFGMGLIDIRHSLEQVEKPRRHNRQSFWDELRESFNIK</sequence>
<dbReference type="PROSITE" id="PS00138">
    <property type="entry name" value="SUBTILASE_SER"/>
    <property type="match status" value="1"/>
</dbReference>
<feature type="active site" description="Charge relay system" evidence="9">
    <location>
        <position position="237"/>
    </location>
</feature>
<dbReference type="InterPro" id="IPR036852">
    <property type="entry name" value="Peptidase_S8/S53_dom_sf"/>
</dbReference>
<keyword evidence="8" id="KW-0106">Calcium</keyword>
<keyword evidence="7 9" id="KW-0720">Serine protease</keyword>
<dbReference type="Proteomes" id="UP000234748">
    <property type="component" value="Unassembled WGS sequence"/>
</dbReference>
<dbReference type="Pfam" id="PF00082">
    <property type="entry name" value="Peptidase_S8"/>
    <property type="match status" value="1"/>
</dbReference>
<keyword evidence="5 9" id="KW-0645">Protease</keyword>
<dbReference type="PROSITE" id="PS00136">
    <property type="entry name" value="SUBTILASE_ASP"/>
    <property type="match status" value="1"/>
</dbReference>
<dbReference type="PRINTS" id="PR00723">
    <property type="entry name" value="SUBTILISIN"/>
</dbReference>
<dbReference type="InterPro" id="IPR023827">
    <property type="entry name" value="Peptidase_S8_Asp-AS"/>
</dbReference>
<dbReference type="InterPro" id="IPR022398">
    <property type="entry name" value="Peptidase_S8_His-AS"/>
</dbReference>
<dbReference type="PANTHER" id="PTHR43806">
    <property type="entry name" value="PEPTIDASE S8"/>
    <property type="match status" value="1"/>
</dbReference>
<accession>A0A2N5M6K0</accession>
<evidence type="ECO:0000256" key="6">
    <source>
        <dbReference type="ARBA" id="ARBA00022801"/>
    </source>
</evidence>
<evidence type="ECO:0000256" key="2">
    <source>
        <dbReference type="ARBA" id="ARBA00004613"/>
    </source>
</evidence>
<dbReference type="AlphaFoldDB" id="A0A2N5M6K0"/>
<evidence type="ECO:0000259" key="11">
    <source>
        <dbReference type="Pfam" id="PF00082"/>
    </source>
</evidence>
<reference evidence="12 13" key="1">
    <citation type="submission" date="2017-11" db="EMBL/GenBank/DDBJ databases">
        <title>Comparitive Functional Genomics of Dry Heat Resistant strains isolated from the Viking Spacecraft.</title>
        <authorList>
            <person name="Seuylemezian A."/>
            <person name="Cooper K."/>
            <person name="Vaishampayan P."/>
        </authorList>
    </citation>
    <scope>NUCLEOTIDE SEQUENCE [LARGE SCALE GENOMIC DNA]</scope>
    <source>
        <strain evidence="12 13">V1-29</strain>
    </source>
</reference>
<dbReference type="InterPro" id="IPR000209">
    <property type="entry name" value="Peptidase_S8/S53_dom"/>
</dbReference>
<gene>
    <name evidence="12" type="ORF">CUU66_10585</name>
</gene>
<evidence type="ECO:0000256" key="4">
    <source>
        <dbReference type="ARBA" id="ARBA00022525"/>
    </source>
</evidence>
<dbReference type="PANTHER" id="PTHR43806:SF11">
    <property type="entry name" value="CEREVISIN-RELATED"/>
    <property type="match status" value="1"/>
</dbReference>
<comment type="similarity">
    <text evidence="3 9 10">Belongs to the peptidase S8 family.</text>
</comment>
<evidence type="ECO:0000256" key="5">
    <source>
        <dbReference type="ARBA" id="ARBA00022670"/>
    </source>
</evidence>
<dbReference type="EMBL" id="PGUY01000031">
    <property type="protein sequence ID" value="PLT29965.1"/>
    <property type="molecule type" value="Genomic_DNA"/>
</dbReference>
<dbReference type="SUPFAM" id="SSF52743">
    <property type="entry name" value="Subtilisin-like"/>
    <property type="match status" value="1"/>
</dbReference>
<evidence type="ECO:0000256" key="1">
    <source>
        <dbReference type="ARBA" id="ARBA00001913"/>
    </source>
</evidence>
<evidence type="ECO:0000313" key="13">
    <source>
        <dbReference type="Proteomes" id="UP000234748"/>
    </source>
</evidence>
<dbReference type="GO" id="GO:0004252">
    <property type="term" value="F:serine-type endopeptidase activity"/>
    <property type="evidence" value="ECO:0007669"/>
    <property type="project" value="UniProtKB-UniRule"/>
</dbReference>
<evidence type="ECO:0000256" key="10">
    <source>
        <dbReference type="RuleBase" id="RU003355"/>
    </source>
</evidence>
<keyword evidence="13" id="KW-1185">Reference proteome</keyword>
<dbReference type="Gene3D" id="3.40.50.200">
    <property type="entry name" value="Peptidase S8/S53 domain"/>
    <property type="match status" value="1"/>
</dbReference>
<evidence type="ECO:0000256" key="3">
    <source>
        <dbReference type="ARBA" id="ARBA00011073"/>
    </source>
</evidence>
<comment type="caution">
    <text evidence="12">The sequence shown here is derived from an EMBL/GenBank/DDBJ whole genome shotgun (WGS) entry which is preliminary data.</text>
</comment>
<feature type="active site" description="Charge relay system" evidence="9">
    <location>
        <position position="391"/>
    </location>
</feature>
<comment type="cofactor">
    <cofactor evidence="1">
        <name>Ca(2+)</name>
        <dbReference type="ChEBI" id="CHEBI:29108"/>
    </cofactor>
</comment>
<feature type="active site" description="Charge relay system" evidence="9">
    <location>
        <position position="204"/>
    </location>
</feature>
<evidence type="ECO:0000256" key="8">
    <source>
        <dbReference type="ARBA" id="ARBA00022837"/>
    </source>
</evidence>
<dbReference type="PROSITE" id="PS00137">
    <property type="entry name" value="SUBTILASE_HIS"/>
    <property type="match status" value="1"/>
</dbReference>
<organism evidence="12 13">
    <name type="scientific">Peribacillus deserti</name>
    <dbReference type="NCBI Taxonomy" id="673318"/>
    <lineage>
        <taxon>Bacteria</taxon>
        <taxon>Bacillati</taxon>
        <taxon>Bacillota</taxon>
        <taxon>Bacilli</taxon>
        <taxon>Bacillales</taxon>
        <taxon>Bacillaceae</taxon>
        <taxon>Peribacillus</taxon>
    </lineage>
</organism>
<dbReference type="OrthoDB" id="9798386at2"/>
<evidence type="ECO:0000256" key="7">
    <source>
        <dbReference type="ARBA" id="ARBA00022825"/>
    </source>
</evidence>
<dbReference type="InterPro" id="IPR015500">
    <property type="entry name" value="Peptidase_S8_subtilisin-rel"/>
</dbReference>